<protein>
    <submittedName>
        <fullName evidence="2">Uncharacterized protein</fullName>
    </submittedName>
</protein>
<dbReference type="AlphaFoldDB" id="A0A6L9QE51"/>
<reference evidence="2 3" key="1">
    <citation type="submission" date="2020-01" db="EMBL/GenBank/DDBJ databases">
        <title>Insect and environment-associated Actinomycetes.</title>
        <authorList>
            <person name="Currrie C."/>
            <person name="Chevrette M."/>
            <person name="Carlson C."/>
            <person name="Stubbendieck R."/>
            <person name="Wendt-Pienkowski E."/>
        </authorList>
    </citation>
    <scope>NUCLEOTIDE SEQUENCE [LARGE SCALE GENOMIC DNA]</scope>
    <source>
        <strain evidence="2 3">SID10258</strain>
    </source>
</reference>
<comment type="caution">
    <text evidence="2">The sequence shown here is derived from an EMBL/GenBank/DDBJ whole genome shotgun (WGS) entry which is preliminary data.</text>
</comment>
<feature type="region of interest" description="Disordered" evidence="1">
    <location>
        <begin position="32"/>
        <end position="55"/>
    </location>
</feature>
<evidence type="ECO:0000313" key="2">
    <source>
        <dbReference type="EMBL" id="NEA23276.1"/>
    </source>
</evidence>
<evidence type="ECO:0000256" key="1">
    <source>
        <dbReference type="SAM" id="MobiDB-lite"/>
    </source>
</evidence>
<dbReference type="EMBL" id="JAAGLI010000307">
    <property type="protein sequence ID" value="NEA23276.1"/>
    <property type="molecule type" value="Genomic_DNA"/>
</dbReference>
<proteinExistence type="predicted"/>
<dbReference type="Proteomes" id="UP000475532">
    <property type="component" value="Unassembled WGS sequence"/>
</dbReference>
<accession>A0A6L9QE51</accession>
<feature type="compositionally biased region" description="Low complexity" evidence="1">
    <location>
        <begin position="45"/>
        <end position="55"/>
    </location>
</feature>
<sequence>MAPELLTAPAPQQQDDDEIEHNPGLMAAFQRGVRGAEEDGGDADGGFADDPGSAG</sequence>
<organism evidence="2 3">
    <name type="scientific">Actinomadura bangladeshensis</name>
    <dbReference type="NCBI Taxonomy" id="453573"/>
    <lineage>
        <taxon>Bacteria</taxon>
        <taxon>Bacillati</taxon>
        <taxon>Actinomycetota</taxon>
        <taxon>Actinomycetes</taxon>
        <taxon>Streptosporangiales</taxon>
        <taxon>Thermomonosporaceae</taxon>
        <taxon>Actinomadura</taxon>
    </lineage>
</organism>
<gene>
    <name evidence="2" type="ORF">G3I70_12325</name>
</gene>
<evidence type="ECO:0000313" key="3">
    <source>
        <dbReference type="Proteomes" id="UP000475532"/>
    </source>
</evidence>
<name>A0A6L9QE51_9ACTN</name>